<dbReference type="RefSeq" id="WP_072892595.1">
    <property type="nucleotide sequence ID" value="NZ_FQVM01000003.1"/>
</dbReference>
<dbReference type="SUPFAM" id="SSF56281">
    <property type="entry name" value="Metallo-hydrolase/oxidoreductase"/>
    <property type="match status" value="1"/>
</dbReference>
<evidence type="ECO:0000313" key="1">
    <source>
        <dbReference type="EMBL" id="SHE45564.1"/>
    </source>
</evidence>
<dbReference type="OrthoDB" id="9789133at2"/>
<gene>
    <name evidence="1" type="ORF">SAMN05443638_10317</name>
</gene>
<dbReference type="Gene3D" id="3.60.15.10">
    <property type="entry name" value="Ribonuclease Z/Hydroxyacylglutathione hydrolase-like"/>
    <property type="match status" value="1"/>
</dbReference>
<dbReference type="PANTHER" id="PTHR42967:SF1">
    <property type="entry name" value="MBL FOLD METALLO-HYDROLASE"/>
    <property type="match status" value="1"/>
</dbReference>
<dbReference type="InterPro" id="IPR036866">
    <property type="entry name" value="RibonucZ/Hydroxyglut_hydro"/>
</dbReference>
<dbReference type="Proteomes" id="UP000184035">
    <property type="component" value="Unassembled WGS sequence"/>
</dbReference>
<sequence length="211" mass="23723">MEITWLGHSSFLIKTSNGKRILTDPFNTDIGYISFNSTVDIITISHSHFDHCVLKKEWNNSKVLNSIGIHTFPYCTIKGILSYHDRNQGVLRGENIIFLYDLDGFRICHLGDLGHSLSKEFIKSLGDIDLLLIPVGGEYTIDGLEASKIAKSISSSYIIPMHYKTNKLSFSLDGPEKFITSMNNVNKISSNSFYLTEKSKLKNQVILLSCP</sequence>
<dbReference type="EMBL" id="FQVM01000003">
    <property type="protein sequence ID" value="SHE45564.1"/>
    <property type="molecule type" value="Genomic_DNA"/>
</dbReference>
<reference evidence="1 2" key="1">
    <citation type="submission" date="2016-11" db="EMBL/GenBank/DDBJ databases">
        <authorList>
            <person name="Jaros S."/>
            <person name="Januszkiewicz K."/>
            <person name="Wedrychowicz H."/>
        </authorList>
    </citation>
    <scope>NUCLEOTIDE SEQUENCE [LARGE SCALE GENOMIC DNA]</scope>
    <source>
        <strain evidence="1 2">DSM 2631</strain>
    </source>
</reference>
<name>A0A1M4TMG7_9CLOT</name>
<dbReference type="STRING" id="1533.SAMN05443638_10317"/>
<accession>A0A1M4TMG7</accession>
<evidence type="ECO:0000313" key="2">
    <source>
        <dbReference type="Proteomes" id="UP000184035"/>
    </source>
</evidence>
<protein>
    <submittedName>
        <fullName evidence="1">L-ascorbate metabolism protein UlaG, beta-lactamase superfamily</fullName>
    </submittedName>
</protein>
<proteinExistence type="predicted"/>
<dbReference type="AlphaFoldDB" id="A0A1M4TMG7"/>
<dbReference type="Pfam" id="PF13483">
    <property type="entry name" value="Lactamase_B_3"/>
    <property type="match status" value="1"/>
</dbReference>
<organism evidence="1 2">
    <name type="scientific">Clostridium fallax</name>
    <dbReference type="NCBI Taxonomy" id="1533"/>
    <lineage>
        <taxon>Bacteria</taxon>
        <taxon>Bacillati</taxon>
        <taxon>Bacillota</taxon>
        <taxon>Clostridia</taxon>
        <taxon>Eubacteriales</taxon>
        <taxon>Clostridiaceae</taxon>
        <taxon>Clostridium</taxon>
    </lineage>
</organism>
<keyword evidence="2" id="KW-1185">Reference proteome</keyword>
<dbReference type="PANTHER" id="PTHR42967">
    <property type="entry name" value="METAL DEPENDENT HYDROLASE"/>
    <property type="match status" value="1"/>
</dbReference>